<gene>
    <name evidence="1" type="ORF">GCM10007415_36250</name>
</gene>
<evidence type="ECO:0000313" key="1">
    <source>
        <dbReference type="EMBL" id="GGG97581.1"/>
    </source>
</evidence>
<dbReference type="Proteomes" id="UP000660862">
    <property type="component" value="Unassembled WGS sequence"/>
</dbReference>
<dbReference type="AlphaFoldDB" id="A0A917ME23"/>
<proteinExistence type="predicted"/>
<keyword evidence="2" id="KW-1185">Reference proteome</keyword>
<reference evidence="1" key="2">
    <citation type="submission" date="2020-09" db="EMBL/GenBank/DDBJ databases">
        <authorList>
            <person name="Sun Q."/>
            <person name="Zhou Y."/>
        </authorList>
    </citation>
    <scope>NUCLEOTIDE SEQUENCE</scope>
    <source>
        <strain evidence="1">CGMCC 1.12195</strain>
    </source>
</reference>
<protein>
    <submittedName>
        <fullName evidence="1">Uncharacterized protein</fullName>
    </submittedName>
</protein>
<comment type="caution">
    <text evidence="1">The sequence shown here is derived from an EMBL/GenBank/DDBJ whole genome shotgun (WGS) entry which is preliminary data.</text>
</comment>
<reference evidence="1" key="1">
    <citation type="journal article" date="2014" name="Int. J. Syst. Evol. Microbiol.">
        <title>Complete genome sequence of Corynebacterium casei LMG S-19264T (=DSM 44701T), isolated from a smear-ripened cheese.</title>
        <authorList>
            <consortium name="US DOE Joint Genome Institute (JGI-PGF)"/>
            <person name="Walter F."/>
            <person name="Albersmeier A."/>
            <person name="Kalinowski J."/>
            <person name="Ruckert C."/>
        </authorList>
    </citation>
    <scope>NUCLEOTIDE SEQUENCE</scope>
    <source>
        <strain evidence="1">CGMCC 1.12195</strain>
    </source>
</reference>
<organism evidence="1 2">
    <name type="scientific">Parapedobacter pyrenivorans</name>
    <dbReference type="NCBI Taxonomy" id="1305674"/>
    <lineage>
        <taxon>Bacteria</taxon>
        <taxon>Pseudomonadati</taxon>
        <taxon>Bacteroidota</taxon>
        <taxon>Sphingobacteriia</taxon>
        <taxon>Sphingobacteriales</taxon>
        <taxon>Sphingobacteriaceae</taxon>
        <taxon>Parapedobacter</taxon>
    </lineage>
</organism>
<evidence type="ECO:0000313" key="2">
    <source>
        <dbReference type="Proteomes" id="UP000660862"/>
    </source>
</evidence>
<sequence length="82" mass="9636">MRTIAELPHPDFKITIFAMNQKFIIKFEQGTLEQVYKIAEIDVTNGVDGVFQLVDTEFTQSVSARFQEMRQSFINAYNRHEY</sequence>
<name>A0A917ME23_9SPHI</name>
<accession>A0A917ME23</accession>
<dbReference type="EMBL" id="BMER01000004">
    <property type="protein sequence ID" value="GGG97581.1"/>
    <property type="molecule type" value="Genomic_DNA"/>
</dbReference>
<dbReference type="RefSeq" id="WP_188507497.1">
    <property type="nucleotide sequence ID" value="NZ_BMER01000004.1"/>
</dbReference>